<evidence type="ECO:0000256" key="1">
    <source>
        <dbReference type="ARBA" id="ARBA00004651"/>
    </source>
</evidence>
<keyword evidence="4 10" id="KW-0067">ATP-binding</keyword>
<keyword evidence="11" id="KW-1185">Reference proteome</keyword>
<dbReference type="PROSITE" id="PS50893">
    <property type="entry name" value="ABC_TRANSPORTER_2"/>
    <property type="match status" value="1"/>
</dbReference>
<feature type="transmembrane region" description="Helical" evidence="7">
    <location>
        <begin position="233"/>
        <end position="257"/>
    </location>
</feature>
<dbReference type="PROSITE" id="PS00211">
    <property type="entry name" value="ABC_TRANSPORTER_1"/>
    <property type="match status" value="1"/>
</dbReference>
<evidence type="ECO:0000256" key="3">
    <source>
        <dbReference type="ARBA" id="ARBA00022741"/>
    </source>
</evidence>
<evidence type="ECO:0000259" key="9">
    <source>
        <dbReference type="PROSITE" id="PS50929"/>
    </source>
</evidence>
<feature type="transmembrane region" description="Helical" evidence="7">
    <location>
        <begin position="51"/>
        <end position="69"/>
    </location>
</feature>
<evidence type="ECO:0000256" key="4">
    <source>
        <dbReference type="ARBA" id="ARBA00022840"/>
    </source>
</evidence>
<dbReference type="Pfam" id="PF00664">
    <property type="entry name" value="ABC_membrane"/>
    <property type="match status" value="1"/>
</dbReference>
<keyword evidence="3" id="KW-0547">Nucleotide-binding</keyword>
<dbReference type="InterPro" id="IPR039421">
    <property type="entry name" value="Type_1_exporter"/>
</dbReference>
<dbReference type="InterPro" id="IPR017871">
    <property type="entry name" value="ABC_transporter-like_CS"/>
</dbReference>
<dbReference type="Gene3D" id="3.40.50.300">
    <property type="entry name" value="P-loop containing nucleotide triphosphate hydrolases"/>
    <property type="match status" value="1"/>
</dbReference>
<dbReference type="PANTHER" id="PTHR43394">
    <property type="entry name" value="ATP-DEPENDENT PERMEASE MDL1, MITOCHONDRIAL"/>
    <property type="match status" value="1"/>
</dbReference>
<name>A0ABU1QKI2_9BACL</name>
<feature type="transmembrane region" description="Helical" evidence="7">
    <location>
        <begin position="127"/>
        <end position="145"/>
    </location>
</feature>
<protein>
    <submittedName>
        <fullName evidence="10">ATP-binding cassette subfamily C protein</fullName>
    </submittedName>
</protein>
<proteinExistence type="predicted"/>
<evidence type="ECO:0000259" key="8">
    <source>
        <dbReference type="PROSITE" id="PS50893"/>
    </source>
</evidence>
<evidence type="ECO:0000256" key="2">
    <source>
        <dbReference type="ARBA" id="ARBA00022692"/>
    </source>
</evidence>
<accession>A0ABU1QKI2</accession>
<feature type="domain" description="ABC transporter" evidence="8">
    <location>
        <begin position="325"/>
        <end position="559"/>
    </location>
</feature>
<gene>
    <name evidence="10" type="ORF">J2W98_003970</name>
</gene>
<sequence>MKLFLFKYRFKLILLIICITLSSLMNMYMAFIFKKLVDTVTTGSEQEFVKSAFLAVFLIILGAILRLLTNLSHASYMRKTMLNLKEIVFEHILNKSLTQFSSNHSAKYISIFSNDIKMIEDDYFKNIFSLIGTFISFSASLLAMFLLSPTIVIALVLLTLSSMFIPRMFEKKLVNCKRKVVEALEKFMIHTNDMYSGFAVIKSFGIEGHVQGQFDGINQETENQKYRFQKLSAWVTSISEVFGGFMFISVFIIGSFLTLRQLITLGTMIACVQLTNSIVNPIQMSIQYITQIKSLRDISAKITQLLHTEQQDKIYIRKPTIQDKVSLKEVSFGYKDDCYNVHGLNMDLELGKKYALVGPSGSGKSTVLRLLMKQYENYKGRISIDEVDLKEINMEDWCRLESVLHQDVFLFDSSIKENIVLHQMFSDKEIEDAIQKSGLSMIINKLPNGMETQVGEKGSFLSGGEKQRIAIARTLIRRTPLLLMDEPTSSLDQETANAVEETVLNLDNTTCVMVTHRLSKPVLERYDMIFVFADGAIIEKGTFCELIELQGCFYHMYGLAEESTMTQHKDSPISYVVN</sequence>
<dbReference type="EMBL" id="JAVDUG010000005">
    <property type="protein sequence ID" value="MDR6779689.1"/>
    <property type="molecule type" value="Genomic_DNA"/>
</dbReference>
<feature type="domain" description="ABC transmembrane type-1" evidence="9">
    <location>
        <begin position="13"/>
        <end position="294"/>
    </location>
</feature>
<reference evidence="10 11" key="1">
    <citation type="submission" date="2023-07" db="EMBL/GenBank/DDBJ databases">
        <title>Sorghum-associated microbial communities from plants grown in Nebraska, USA.</title>
        <authorList>
            <person name="Schachtman D."/>
        </authorList>
    </citation>
    <scope>NUCLEOTIDE SEQUENCE [LARGE SCALE GENOMIC DNA]</scope>
    <source>
        <strain evidence="10 11">BE143</strain>
    </source>
</reference>
<dbReference type="InterPro" id="IPR003593">
    <property type="entry name" value="AAA+_ATPase"/>
</dbReference>
<evidence type="ECO:0000256" key="6">
    <source>
        <dbReference type="ARBA" id="ARBA00023136"/>
    </source>
</evidence>
<evidence type="ECO:0000256" key="5">
    <source>
        <dbReference type="ARBA" id="ARBA00022989"/>
    </source>
</evidence>
<evidence type="ECO:0000256" key="7">
    <source>
        <dbReference type="SAM" id="Phobius"/>
    </source>
</evidence>
<organism evidence="10 11">
    <name type="scientific">Paenibacillus peoriae</name>
    <dbReference type="NCBI Taxonomy" id="59893"/>
    <lineage>
        <taxon>Bacteria</taxon>
        <taxon>Bacillati</taxon>
        <taxon>Bacillota</taxon>
        <taxon>Bacilli</taxon>
        <taxon>Bacillales</taxon>
        <taxon>Paenibacillaceae</taxon>
        <taxon>Paenibacillus</taxon>
    </lineage>
</organism>
<dbReference type="RefSeq" id="WP_310168803.1">
    <property type="nucleotide sequence ID" value="NZ_JAVDUG010000005.1"/>
</dbReference>
<dbReference type="CDD" id="cd07346">
    <property type="entry name" value="ABC_6TM_exporters"/>
    <property type="match status" value="1"/>
</dbReference>
<evidence type="ECO:0000313" key="10">
    <source>
        <dbReference type="EMBL" id="MDR6779689.1"/>
    </source>
</evidence>
<keyword evidence="2 7" id="KW-0812">Transmembrane</keyword>
<keyword evidence="5 7" id="KW-1133">Transmembrane helix</keyword>
<dbReference type="InterPro" id="IPR036640">
    <property type="entry name" value="ABC1_TM_sf"/>
</dbReference>
<dbReference type="GO" id="GO:0005524">
    <property type="term" value="F:ATP binding"/>
    <property type="evidence" value="ECO:0007669"/>
    <property type="project" value="UniProtKB-KW"/>
</dbReference>
<keyword evidence="6 7" id="KW-0472">Membrane</keyword>
<comment type="subcellular location">
    <subcellularLocation>
        <location evidence="1">Cell membrane</location>
        <topology evidence="1">Multi-pass membrane protein</topology>
    </subcellularLocation>
</comment>
<dbReference type="InterPro" id="IPR027417">
    <property type="entry name" value="P-loop_NTPase"/>
</dbReference>
<dbReference type="PROSITE" id="PS50929">
    <property type="entry name" value="ABC_TM1F"/>
    <property type="match status" value="1"/>
</dbReference>
<dbReference type="Proteomes" id="UP001266807">
    <property type="component" value="Unassembled WGS sequence"/>
</dbReference>
<feature type="transmembrane region" description="Helical" evidence="7">
    <location>
        <begin position="12"/>
        <end position="31"/>
    </location>
</feature>
<feature type="transmembrane region" description="Helical" evidence="7">
    <location>
        <begin position="151"/>
        <end position="169"/>
    </location>
</feature>
<evidence type="ECO:0000313" key="11">
    <source>
        <dbReference type="Proteomes" id="UP001266807"/>
    </source>
</evidence>
<dbReference type="SUPFAM" id="SSF90123">
    <property type="entry name" value="ABC transporter transmembrane region"/>
    <property type="match status" value="1"/>
</dbReference>
<dbReference type="Pfam" id="PF00005">
    <property type="entry name" value="ABC_tran"/>
    <property type="match status" value="1"/>
</dbReference>
<dbReference type="SMART" id="SM00382">
    <property type="entry name" value="AAA"/>
    <property type="match status" value="1"/>
</dbReference>
<dbReference type="Gene3D" id="1.20.1560.10">
    <property type="entry name" value="ABC transporter type 1, transmembrane domain"/>
    <property type="match status" value="1"/>
</dbReference>
<dbReference type="SUPFAM" id="SSF52540">
    <property type="entry name" value="P-loop containing nucleoside triphosphate hydrolases"/>
    <property type="match status" value="1"/>
</dbReference>
<dbReference type="InterPro" id="IPR011527">
    <property type="entry name" value="ABC1_TM_dom"/>
</dbReference>
<dbReference type="PANTHER" id="PTHR43394:SF1">
    <property type="entry name" value="ATP-BINDING CASSETTE SUB-FAMILY B MEMBER 10, MITOCHONDRIAL"/>
    <property type="match status" value="1"/>
</dbReference>
<comment type="caution">
    <text evidence="10">The sequence shown here is derived from an EMBL/GenBank/DDBJ whole genome shotgun (WGS) entry which is preliminary data.</text>
</comment>
<dbReference type="InterPro" id="IPR003439">
    <property type="entry name" value="ABC_transporter-like_ATP-bd"/>
</dbReference>